<sequence length="98" mass="11481">MTEIDNLPWDENYTFEFDTGYSDEEYRKGKREIVDYTRPINTLANEIAKRNNAALLADIKDRSPGRFYAGTFPYRWGDIYIDTGARLNDYDNLQALNI</sequence>
<reference evidence="1 2" key="1">
    <citation type="submission" date="2019-04" db="EMBL/GenBank/DDBJ databases">
        <authorList>
            <person name="Brisse S."/>
            <person name="Rodrigues C."/>
        </authorList>
    </citation>
    <scope>NUCLEOTIDE SEQUENCE [LARGE SCALE GENOMIC DNA]</scope>
    <source>
        <strain evidence="1">SB5857</strain>
    </source>
</reference>
<evidence type="ECO:0000313" key="2">
    <source>
        <dbReference type="Proteomes" id="UP000328848"/>
    </source>
</evidence>
<dbReference type="Proteomes" id="UP000328848">
    <property type="component" value="Unassembled WGS sequence"/>
</dbReference>
<comment type="caution">
    <text evidence="1">The sequence shown here is derived from an EMBL/GenBank/DDBJ whole genome shotgun (WGS) entry which is preliminary data.</text>
</comment>
<evidence type="ECO:0000313" key="1">
    <source>
        <dbReference type="EMBL" id="VGQ08622.1"/>
    </source>
</evidence>
<organism evidence="1 2">
    <name type="scientific">Klebsiella africana</name>
    <dbReference type="NCBI Taxonomy" id="2489010"/>
    <lineage>
        <taxon>Bacteria</taxon>
        <taxon>Pseudomonadati</taxon>
        <taxon>Pseudomonadota</taxon>
        <taxon>Gammaproteobacteria</taxon>
        <taxon>Enterobacterales</taxon>
        <taxon>Enterobacteriaceae</taxon>
        <taxon>Klebsiella/Raoultella group</taxon>
        <taxon>Klebsiella</taxon>
    </lineage>
</organism>
<gene>
    <name evidence="1" type="ORF">SB5857_04161</name>
</gene>
<proteinExistence type="predicted"/>
<protein>
    <submittedName>
        <fullName evidence="1">Uncharacterized protein</fullName>
    </submittedName>
</protein>
<accession>A0A8B6IWF1</accession>
<name>A0A8B6IWF1_9ENTR</name>
<dbReference type="EMBL" id="CAAHGQ010000017">
    <property type="protein sequence ID" value="VGQ08622.1"/>
    <property type="molecule type" value="Genomic_DNA"/>
</dbReference>
<dbReference type="AlphaFoldDB" id="A0A8B6IWF1"/>